<dbReference type="NCBIfam" id="TIGR02564">
    <property type="entry name" value="cas_Csy1"/>
    <property type="match status" value="1"/>
</dbReference>
<dbReference type="Pfam" id="PF09611">
    <property type="entry name" value="Cas_Csy1"/>
    <property type="match status" value="1"/>
</dbReference>
<accession>A0A378LLD1</accession>
<dbReference type="EMBL" id="UGOL01000001">
    <property type="protein sequence ID" value="STX78281.1"/>
    <property type="molecule type" value="Genomic_DNA"/>
</dbReference>
<evidence type="ECO:0000313" key="2">
    <source>
        <dbReference type="EMBL" id="STY27835.1"/>
    </source>
</evidence>
<evidence type="ECO:0000313" key="1">
    <source>
        <dbReference type="EMBL" id="STX78281.1"/>
    </source>
</evidence>
<dbReference type="InterPro" id="IPR013397">
    <property type="entry name" value="CRISPR-assoc_prot_Csy1"/>
</dbReference>
<organism evidence="2 3">
    <name type="scientific">Legionella pneumophila</name>
    <dbReference type="NCBI Taxonomy" id="446"/>
    <lineage>
        <taxon>Bacteria</taxon>
        <taxon>Pseudomonadati</taxon>
        <taxon>Pseudomonadota</taxon>
        <taxon>Gammaproteobacteria</taxon>
        <taxon>Legionellales</taxon>
        <taxon>Legionellaceae</taxon>
        <taxon>Legionella</taxon>
    </lineage>
</organism>
<sequence>MFDPAITDFFAERKKSWLKKKLKSDMTELEKNNILQECEDIFALENWLPNAAKRAGWMSISTHPCTFSHPSSRKNKNGYVTSIIAKAPRKADGYLRSGNVHVALDALGNAAALDVYKFLSLVTEDGKTIIEHIQQNTEVAKSLLSIKTDSYENLRVGFLEMVSSNEASITSSKIKQVYFPMGNEYHQLSVLSNSGMIFELRERIDALRFSDTVQREREFRRDNIYSELGYKEIYDVTTIAYGGTKPQNVSVLNNQYGGKAYLLFSAPPMLEQREITFPTKDFFVQSIRYYDCKEILEQLDNIFKIERYGKISLDKIRKGRDRCLSDMLDMILQKMMVLREASKNQFRSQSSSLPAWQKIWLCEQYIEERGKRDDWLETLCKQIALWINSAYKNSIKHPTMLGEAERRYFKDFIDEHREVLR</sequence>
<dbReference type="EMBL" id="UGOL01000002">
    <property type="protein sequence ID" value="STY27835.1"/>
    <property type="molecule type" value="Genomic_DNA"/>
</dbReference>
<dbReference type="CDD" id="cd09735">
    <property type="entry name" value="Csy1_I-F"/>
    <property type="match status" value="1"/>
</dbReference>
<dbReference type="AlphaFoldDB" id="A0A378LLD1"/>
<dbReference type="RefSeq" id="WP_011212640.1">
    <property type="nucleotide sequence ID" value="NZ_CAXYJC010000004.1"/>
</dbReference>
<reference evidence="2 3" key="1">
    <citation type="submission" date="2018-06" db="EMBL/GenBank/DDBJ databases">
        <authorList>
            <consortium name="Pathogen Informatics"/>
            <person name="Doyle S."/>
        </authorList>
    </citation>
    <scope>NUCLEOTIDE SEQUENCE [LARGE SCALE GENOMIC DNA]</scope>
    <source>
        <strain evidence="2 3">NCTC12000</strain>
    </source>
</reference>
<name>A0A378LLD1_LEGPN</name>
<protein>
    <submittedName>
        <fullName evidence="2">CRISPR type I-F/YPEST-associated protein Csy1</fullName>
    </submittedName>
</protein>
<gene>
    <name evidence="1" type="ORF">NCTC12000_00159</name>
    <name evidence="2" type="ORF">NCTC12000_03250</name>
</gene>
<evidence type="ECO:0000313" key="3">
    <source>
        <dbReference type="Proteomes" id="UP000254631"/>
    </source>
</evidence>
<proteinExistence type="predicted"/>
<dbReference type="Proteomes" id="UP000254631">
    <property type="component" value="Unassembled WGS sequence"/>
</dbReference>